<dbReference type="InterPro" id="IPR028082">
    <property type="entry name" value="Peripla_BP_I"/>
</dbReference>
<accession>A0A939EMM3</accession>
<keyword evidence="3" id="KW-0029">Amino-acid transport</keyword>
<dbReference type="Proteomes" id="UP000664779">
    <property type="component" value="Unassembled WGS sequence"/>
</dbReference>
<dbReference type="PANTHER" id="PTHR30483:SF37">
    <property type="entry name" value="ABC TRANSPORTER SUBSTRATE-BINDING PROTEIN"/>
    <property type="match status" value="1"/>
</dbReference>
<feature type="domain" description="Leucine-binding protein" evidence="5">
    <location>
        <begin position="32"/>
        <end position="373"/>
    </location>
</feature>
<dbReference type="GO" id="GO:0006865">
    <property type="term" value="P:amino acid transport"/>
    <property type="evidence" value="ECO:0007669"/>
    <property type="project" value="UniProtKB-KW"/>
</dbReference>
<evidence type="ECO:0000259" key="5">
    <source>
        <dbReference type="Pfam" id="PF13458"/>
    </source>
</evidence>
<dbReference type="EMBL" id="JAFLNF010000003">
    <property type="protein sequence ID" value="MBO0345371.1"/>
    <property type="molecule type" value="Genomic_DNA"/>
</dbReference>
<dbReference type="RefSeq" id="WP_206939878.1">
    <property type="nucleotide sequence ID" value="NZ_JAFLNF010000003.1"/>
</dbReference>
<keyword evidence="7" id="KW-1185">Reference proteome</keyword>
<comment type="caution">
    <text evidence="6">The sequence shown here is derived from an EMBL/GenBank/DDBJ whole genome shotgun (WGS) entry which is preliminary data.</text>
</comment>
<keyword evidence="3" id="KW-0813">Transport</keyword>
<evidence type="ECO:0000256" key="2">
    <source>
        <dbReference type="ARBA" id="ARBA00022729"/>
    </source>
</evidence>
<keyword evidence="2 4" id="KW-0732">Signal</keyword>
<proteinExistence type="inferred from homology"/>
<evidence type="ECO:0000256" key="3">
    <source>
        <dbReference type="ARBA" id="ARBA00022970"/>
    </source>
</evidence>
<dbReference type="CDD" id="cd06338">
    <property type="entry name" value="PBP1_ABC_ligand_binding-like"/>
    <property type="match status" value="1"/>
</dbReference>
<dbReference type="Pfam" id="PF13458">
    <property type="entry name" value="Peripla_BP_6"/>
    <property type="match status" value="1"/>
</dbReference>
<feature type="chain" id="PRO_5037473939" evidence="4">
    <location>
        <begin position="30"/>
        <end position="403"/>
    </location>
</feature>
<gene>
    <name evidence="6" type="ORF">J0X15_09075</name>
</gene>
<evidence type="ECO:0000256" key="4">
    <source>
        <dbReference type="SAM" id="SignalP"/>
    </source>
</evidence>
<sequence length="403" mass="43694">MNKRKFLARATAGLTTLAAASLLSFTALAADTIKIGTVAPKTGPLAGGSLVSQWPNVDLWVHEVNERGGLKMKEGQKKIELIAYDDKTNPTEHIKAVQRLATQDKVDFIIAPYGTGFNIAAAPIYSKYGYPQIAVTSVTDQIGELTERFPSLFFTLGDTTSFVAGLKDVLVKLKDSGEINNKIAMVNVADAFGIELADVARPLLQEAGFELVYDKSYPLGTPDLSPIIKGAKATEADSFIAWSYPPDTFGLTEQAVIENYDVKVFYTAVATAFPAYAGKFGSKIENVLGAGGVNPDTDEMKAYRARHEEVTGKAPDYWASANTYASLQILEAAIEGVGEVDREAVTNYIKSNTFDTIMGPINFDDQNSNRFWTVGQWQEGVFRGVVSSNIEGAVDVKLKDGWN</sequence>
<evidence type="ECO:0000313" key="7">
    <source>
        <dbReference type="Proteomes" id="UP000664779"/>
    </source>
</evidence>
<reference evidence="6" key="1">
    <citation type="submission" date="2021-03" db="EMBL/GenBank/DDBJ databases">
        <title>Roseibium sp. CAU 1637 isolated from Incheon.</title>
        <authorList>
            <person name="Kim W."/>
        </authorList>
    </citation>
    <scope>NUCLEOTIDE SEQUENCE</scope>
    <source>
        <strain evidence="6">CAU 1637</strain>
    </source>
</reference>
<dbReference type="Gene3D" id="3.40.50.2300">
    <property type="match status" value="2"/>
</dbReference>
<feature type="signal peptide" evidence="4">
    <location>
        <begin position="1"/>
        <end position="29"/>
    </location>
</feature>
<dbReference type="AlphaFoldDB" id="A0A939EMM3"/>
<organism evidence="6 7">
    <name type="scientific">Roseibium limicola</name>
    <dbReference type="NCBI Taxonomy" id="2816037"/>
    <lineage>
        <taxon>Bacteria</taxon>
        <taxon>Pseudomonadati</taxon>
        <taxon>Pseudomonadota</taxon>
        <taxon>Alphaproteobacteria</taxon>
        <taxon>Hyphomicrobiales</taxon>
        <taxon>Stappiaceae</taxon>
        <taxon>Roseibium</taxon>
    </lineage>
</organism>
<dbReference type="InterPro" id="IPR051010">
    <property type="entry name" value="BCAA_transport"/>
</dbReference>
<protein>
    <submittedName>
        <fullName evidence="6">Amino acid ABC transporter substrate-binding protein</fullName>
    </submittedName>
</protein>
<dbReference type="PANTHER" id="PTHR30483">
    <property type="entry name" value="LEUCINE-SPECIFIC-BINDING PROTEIN"/>
    <property type="match status" value="1"/>
</dbReference>
<comment type="similarity">
    <text evidence="1">Belongs to the leucine-binding protein family.</text>
</comment>
<evidence type="ECO:0000256" key="1">
    <source>
        <dbReference type="ARBA" id="ARBA00010062"/>
    </source>
</evidence>
<name>A0A939EMM3_9HYPH</name>
<dbReference type="InterPro" id="IPR028081">
    <property type="entry name" value="Leu-bd"/>
</dbReference>
<dbReference type="SUPFAM" id="SSF53822">
    <property type="entry name" value="Periplasmic binding protein-like I"/>
    <property type="match status" value="1"/>
</dbReference>
<evidence type="ECO:0000313" key="6">
    <source>
        <dbReference type="EMBL" id="MBO0345371.1"/>
    </source>
</evidence>